<evidence type="ECO:0000256" key="1">
    <source>
        <dbReference type="ARBA" id="ARBA00022491"/>
    </source>
</evidence>
<dbReference type="Proteomes" id="UP000655420">
    <property type="component" value="Unassembled WGS sequence"/>
</dbReference>
<feature type="domain" description="HTH tetR-type" evidence="6">
    <location>
        <begin position="17"/>
        <end position="77"/>
    </location>
</feature>
<keyword evidence="3 5" id="KW-0238">DNA-binding</keyword>
<dbReference type="InterPro" id="IPR039538">
    <property type="entry name" value="BetI_C"/>
</dbReference>
<dbReference type="InterPro" id="IPR001647">
    <property type="entry name" value="HTH_TetR"/>
</dbReference>
<dbReference type="SUPFAM" id="SSF46689">
    <property type="entry name" value="Homeodomain-like"/>
    <property type="match status" value="1"/>
</dbReference>
<organism evidence="7 8">
    <name type="scientific">Thermohalobaculum xanthum</name>
    <dbReference type="NCBI Taxonomy" id="2753746"/>
    <lineage>
        <taxon>Bacteria</taxon>
        <taxon>Pseudomonadati</taxon>
        <taxon>Pseudomonadota</taxon>
        <taxon>Alphaproteobacteria</taxon>
        <taxon>Rhodobacterales</taxon>
        <taxon>Paracoccaceae</taxon>
        <taxon>Thermohalobaculum</taxon>
    </lineage>
</organism>
<keyword evidence="8" id="KW-1185">Reference proteome</keyword>
<dbReference type="EMBL" id="JAEHHL010000001">
    <property type="protein sequence ID" value="MBK0398176.1"/>
    <property type="molecule type" value="Genomic_DNA"/>
</dbReference>
<dbReference type="InterPro" id="IPR036271">
    <property type="entry name" value="Tet_transcr_reg_TetR-rel_C_sf"/>
</dbReference>
<evidence type="ECO:0000259" key="6">
    <source>
        <dbReference type="PROSITE" id="PS50977"/>
    </source>
</evidence>
<dbReference type="Pfam" id="PF13977">
    <property type="entry name" value="TetR_C_6"/>
    <property type="match status" value="1"/>
</dbReference>
<evidence type="ECO:0000256" key="5">
    <source>
        <dbReference type="PROSITE-ProRule" id="PRU00335"/>
    </source>
</evidence>
<sequence length="207" mass="23406">MKARTVGGERPQRLTPEDRRRLIIETTIAGLARGGPEHWTLRQVSRDLGVAPSLITYFFSTWSDLLVGAYQELAERFEAQFSEIANRSGLSARDRLDLYIDAFFSDAWMGEDIAGVYVAFWALGRSETRLRAEMERFSDMTRRDLFPLIQEHAADCGFEGDIATVAETFLFLISGLWYEAAVNPGSVRNPGPGDRARSFIDFAFRHT</sequence>
<dbReference type="Gene3D" id="1.10.357.10">
    <property type="entry name" value="Tetracycline Repressor, domain 2"/>
    <property type="match status" value="1"/>
</dbReference>
<comment type="caution">
    <text evidence="7">The sequence shown here is derived from an EMBL/GenBank/DDBJ whole genome shotgun (WGS) entry which is preliminary data.</text>
</comment>
<keyword evidence="2" id="KW-0805">Transcription regulation</keyword>
<evidence type="ECO:0000256" key="4">
    <source>
        <dbReference type="ARBA" id="ARBA00023163"/>
    </source>
</evidence>
<accession>A0A8J7SCC7</accession>
<dbReference type="PROSITE" id="PS50977">
    <property type="entry name" value="HTH_TETR_2"/>
    <property type="match status" value="1"/>
</dbReference>
<dbReference type="RefSeq" id="WP_200606921.1">
    <property type="nucleotide sequence ID" value="NZ_JAEHHL010000001.1"/>
</dbReference>
<gene>
    <name evidence="7" type="ORF">H0I76_03160</name>
</gene>
<name>A0A8J7SCC7_9RHOB</name>
<dbReference type="SUPFAM" id="SSF48498">
    <property type="entry name" value="Tetracyclin repressor-like, C-terminal domain"/>
    <property type="match status" value="1"/>
</dbReference>
<evidence type="ECO:0000256" key="2">
    <source>
        <dbReference type="ARBA" id="ARBA00023015"/>
    </source>
</evidence>
<evidence type="ECO:0000313" key="7">
    <source>
        <dbReference type="EMBL" id="MBK0398176.1"/>
    </source>
</evidence>
<dbReference type="InterPro" id="IPR009057">
    <property type="entry name" value="Homeodomain-like_sf"/>
</dbReference>
<keyword evidence="1" id="KW-0678">Repressor</keyword>
<proteinExistence type="predicted"/>
<evidence type="ECO:0000256" key="3">
    <source>
        <dbReference type="ARBA" id="ARBA00023125"/>
    </source>
</evidence>
<dbReference type="AlphaFoldDB" id="A0A8J7SCC7"/>
<keyword evidence="4" id="KW-0804">Transcription</keyword>
<protein>
    <submittedName>
        <fullName evidence="7">TetR family transcriptional regulator C-terminal domain-containing protein</fullName>
    </submittedName>
</protein>
<dbReference type="GO" id="GO:0003677">
    <property type="term" value="F:DNA binding"/>
    <property type="evidence" value="ECO:0007669"/>
    <property type="project" value="UniProtKB-UniRule"/>
</dbReference>
<evidence type="ECO:0000313" key="8">
    <source>
        <dbReference type="Proteomes" id="UP000655420"/>
    </source>
</evidence>
<reference evidence="7" key="1">
    <citation type="submission" date="2020-12" db="EMBL/GenBank/DDBJ databases">
        <title>Bacterial taxonomy.</title>
        <authorList>
            <person name="Pan X."/>
        </authorList>
    </citation>
    <scope>NUCLEOTIDE SEQUENCE</scope>
    <source>
        <strain evidence="7">M0105</strain>
    </source>
</reference>
<feature type="DNA-binding region" description="H-T-H motif" evidence="5">
    <location>
        <begin position="40"/>
        <end position="59"/>
    </location>
</feature>